<gene>
    <name evidence="2" type="ORF">GCM10010347_30020</name>
</gene>
<comment type="caution">
    <text evidence="2">The sequence shown here is derived from an EMBL/GenBank/DDBJ whole genome shotgun (WGS) entry which is preliminary data.</text>
</comment>
<protein>
    <submittedName>
        <fullName evidence="2">Uncharacterized protein</fullName>
    </submittedName>
</protein>
<reference evidence="3" key="1">
    <citation type="journal article" date="2019" name="Int. J. Syst. Evol. Microbiol.">
        <title>The Global Catalogue of Microorganisms (GCM) 10K type strain sequencing project: providing services to taxonomists for standard genome sequencing and annotation.</title>
        <authorList>
            <consortium name="The Broad Institute Genomics Platform"/>
            <consortium name="The Broad Institute Genome Sequencing Center for Infectious Disease"/>
            <person name="Wu L."/>
            <person name="Ma J."/>
        </authorList>
    </citation>
    <scope>NUCLEOTIDE SEQUENCE [LARGE SCALE GENOMIC DNA]</scope>
    <source>
        <strain evidence="3">JCM 4738</strain>
    </source>
</reference>
<proteinExistence type="predicted"/>
<keyword evidence="1" id="KW-0233">DNA recombination</keyword>
<sequence length="105" mass="11919">MDSGDGGRFLDFVRQDRHYALWHTFVFLGPRRGEMCALPWSEASLTAPWMRISAQTVEVAYHMYDEAPKADSVRTISMTEESGRVLAAHRVAQDTERAEWSGENA</sequence>
<organism evidence="2 3">
    <name type="scientific">Streptomyces cirratus</name>
    <dbReference type="NCBI Taxonomy" id="68187"/>
    <lineage>
        <taxon>Bacteria</taxon>
        <taxon>Bacillati</taxon>
        <taxon>Actinomycetota</taxon>
        <taxon>Actinomycetes</taxon>
        <taxon>Kitasatosporales</taxon>
        <taxon>Streptomycetaceae</taxon>
        <taxon>Streptomyces</taxon>
    </lineage>
</organism>
<dbReference type="Proteomes" id="UP000642673">
    <property type="component" value="Unassembled WGS sequence"/>
</dbReference>
<evidence type="ECO:0000313" key="2">
    <source>
        <dbReference type="EMBL" id="GHB57863.1"/>
    </source>
</evidence>
<dbReference type="InterPro" id="IPR011010">
    <property type="entry name" value="DNA_brk_join_enz"/>
</dbReference>
<dbReference type="SUPFAM" id="SSF56349">
    <property type="entry name" value="DNA breaking-rejoining enzymes"/>
    <property type="match status" value="1"/>
</dbReference>
<name>A0ABQ3EUN2_9ACTN</name>
<keyword evidence="3" id="KW-1185">Reference proteome</keyword>
<dbReference type="InterPro" id="IPR013762">
    <property type="entry name" value="Integrase-like_cat_sf"/>
</dbReference>
<dbReference type="RefSeq" id="WP_381352107.1">
    <property type="nucleotide sequence ID" value="NZ_JBHSYU010000001.1"/>
</dbReference>
<dbReference type="EMBL" id="BMVP01000004">
    <property type="protein sequence ID" value="GHB57863.1"/>
    <property type="molecule type" value="Genomic_DNA"/>
</dbReference>
<accession>A0ABQ3EUN2</accession>
<evidence type="ECO:0000313" key="3">
    <source>
        <dbReference type="Proteomes" id="UP000642673"/>
    </source>
</evidence>
<dbReference type="Gene3D" id="1.10.443.10">
    <property type="entry name" value="Intergrase catalytic core"/>
    <property type="match status" value="1"/>
</dbReference>
<evidence type="ECO:0000256" key="1">
    <source>
        <dbReference type="ARBA" id="ARBA00023172"/>
    </source>
</evidence>